<dbReference type="STRING" id="1036808.A0A0C2YKY7"/>
<dbReference type="AlphaFoldDB" id="A0A0C2YKY7"/>
<evidence type="ECO:0000313" key="1">
    <source>
        <dbReference type="EMBL" id="KIM50423.1"/>
    </source>
</evidence>
<reference evidence="1 2" key="1">
    <citation type="submission" date="2014-04" db="EMBL/GenBank/DDBJ databases">
        <authorList>
            <consortium name="DOE Joint Genome Institute"/>
            <person name="Kuo A."/>
            <person name="Kohler A."/>
            <person name="Nagy L.G."/>
            <person name="Floudas D."/>
            <person name="Copeland A."/>
            <person name="Barry K.W."/>
            <person name="Cichocki N."/>
            <person name="Veneault-Fourrey C."/>
            <person name="LaButti K."/>
            <person name="Lindquist E.A."/>
            <person name="Lipzen A."/>
            <person name="Lundell T."/>
            <person name="Morin E."/>
            <person name="Murat C."/>
            <person name="Sun H."/>
            <person name="Tunlid A."/>
            <person name="Henrissat B."/>
            <person name="Grigoriev I.V."/>
            <person name="Hibbett D.S."/>
            <person name="Martin F."/>
            <person name="Nordberg H.P."/>
            <person name="Cantor M.N."/>
            <person name="Hua S.X."/>
        </authorList>
    </citation>
    <scope>NUCLEOTIDE SEQUENCE [LARGE SCALE GENOMIC DNA]</scope>
    <source>
        <strain evidence="1 2">Foug A</strain>
    </source>
</reference>
<gene>
    <name evidence="1" type="ORF">SCLCIDRAFT_85256</name>
</gene>
<dbReference type="InParanoid" id="A0A0C2YKY7"/>
<feature type="non-terminal residue" evidence="1">
    <location>
        <position position="184"/>
    </location>
</feature>
<dbReference type="Proteomes" id="UP000053989">
    <property type="component" value="Unassembled WGS sequence"/>
</dbReference>
<evidence type="ECO:0000313" key="2">
    <source>
        <dbReference type="Proteomes" id="UP000053989"/>
    </source>
</evidence>
<keyword evidence="2" id="KW-1185">Reference proteome</keyword>
<sequence length="184" mass="20764">DSGVDAGWYDPDNTLQLMVFHWLFIPWLQVELNSYRDCINNSCKCHDRKKILLHGISELIYTCAEDYGALNFRVMVSAAAIDHVRQLYIDPKHVVFNLVLPTLNIFLDRCYHQLGSPSVGRSTVWVIYCNLLNLVQQCECVPAVLMAIGTEQHDTEDELILLPGLQDLHETEGYMGGVANGLGL</sequence>
<organism evidence="1 2">
    <name type="scientific">Scleroderma citrinum Foug A</name>
    <dbReference type="NCBI Taxonomy" id="1036808"/>
    <lineage>
        <taxon>Eukaryota</taxon>
        <taxon>Fungi</taxon>
        <taxon>Dikarya</taxon>
        <taxon>Basidiomycota</taxon>
        <taxon>Agaricomycotina</taxon>
        <taxon>Agaricomycetes</taxon>
        <taxon>Agaricomycetidae</taxon>
        <taxon>Boletales</taxon>
        <taxon>Sclerodermatineae</taxon>
        <taxon>Sclerodermataceae</taxon>
        <taxon>Scleroderma</taxon>
    </lineage>
</organism>
<dbReference type="EMBL" id="KN822442">
    <property type="protein sequence ID" value="KIM50423.1"/>
    <property type="molecule type" value="Genomic_DNA"/>
</dbReference>
<name>A0A0C2YKY7_9AGAM</name>
<reference evidence="2" key="2">
    <citation type="submission" date="2015-01" db="EMBL/GenBank/DDBJ databases">
        <title>Evolutionary Origins and Diversification of the Mycorrhizal Mutualists.</title>
        <authorList>
            <consortium name="DOE Joint Genome Institute"/>
            <consortium name="Mycorrhizal Genomics Consortium"/>
            <person name="Kohler A."/>
            <person name="Kuo A."/>
            <person name="Nagy L.G."/>
            <person name="Floudas D."/>
            <person name="Copeland A."/>
            <person name="Barry K.W."/>
            <person name="Cichocki N."/>
            <person name="Veneault-Fourrey C."/>
            <person name="LaButti K."/>
            <person name="Lindquist E.A."/>
            <person name="Lipzen A."/>
            <person name="Lundell T."/>
            <person name="Morin E."/>
            <person name="Murat C."/>
            <person name="Riley R."/>
            <person name="Ohm R."/>
            <person name="Sun H."/>
            <person name="Tunlid A."/>
            <person name="Henrissat B."/>
            <person name="Grigoriev I.V."/>
            <person name="Hibbett D.S."/>
            <person name="Martin F."/>
        </authorList>
    </citation>
    <scope>NUCLEOTIDE SEQUENCE [LARGE SCALE GENOMIC DNA]</scope>
    <source>
        <strain evidence="2">Foug A</strain>
    </source>
</reference>
<dbReference type="HOGENOM" id="CLU_090385_0_0_1"/>
<proteinExistence type="predicted"/>
<accession>A0A0C2YKY7</accession>
<feature type="non-terminal residue" evidence="1">
    <location>
        <position position="1"/>
    </location>
</feature>
<dbReference type="OrthoDB" id="5946233at2759"/>
<protein>
    <submittedName>
        <fullName evidence="1">Uncharacterized protein</fullName>
    </submittedName>
</protein>